<accession>A0AAV7CD75</accession>
<comment type="caution">
    <text evidence="1">The sequence shown here is derived from an EMBL/GenBank/DDBJ whole genome shotgun (WGS) entry which is preliminary data.</text>
</comment>
<evidence type="ECO:0000313" key="1">
    <source>
        <dbReference type="EMBL" id="KAG8582980.1"/>
    </source>
</evidence>
<gene>
    <name evidence="1" type="ORF">GDO81_008242</name>
</gene>
<dbReference type="EMBL" id="WNYA01000003">
    <property type="protein sequence ID" value="KAG8582980.1"/>
    <property type="molecule type" value="Genomic_DNA"/>
</dbReference>
<name>A0AAV7CD75_ENGPU</name>
<reference evidence="1" key="1">
    <citation type="thesis" date="2020" institute="ProQuest LLC" country="789 East Eisenhower Parkway, Ann Arbor, MI, USA">
        <title>Comparative Genomics and Chromosome Evolution.</title>
        <authorList>
            <person name="Mudd A.B."/>
        </authorList>
    </citation>
    <scope>NUCLEOTIDE SEQUENCE</scope>
    <source>
        <strain evidence="1">237g6f4</strain>
        <tissue evidence="1">Blood</tissue>
    </source>
</reference>
<proteinExistence type="predicted"/>
<organism evidence="1 2">
    <name type="scientific">Engystomops pustulosus</name>
    <name type="common">Tungara frog</name>
    <name type="synonym">Physalaemus pustulosus</name>
    <dbReference type="NCBI Taxonomy" id="76066"/>
    <lineage>
        <taxon>Eukaryota</taxon>
        <taxon>Metazoa</taxon>
        <taxon>Chordata</taxon>
        <taxon>Craniata</taxon>
        <taxon>Vertebrata</taxon>
        <taxon>Euteleostomi</taxon>
        <taxon>Amphibia</taxon>
        <taxon>Batrachia</taxon>
        <taxon>Anura</taxon>
        <taxon>Neobatrachia</taxon>
        <taxon>Hyloidea</taxon>
        <taxon>Leptodactylidae</taxon>
        <taxon>Leiuperinae</taxon>
        <taxon>Engystomops</taxon>
    </lineage>
</organism>
<keyword evidence="2" id="KW-1185">Reference proteome</keyword>
<dbReference type="AlphaFoldDB" id="A0AAV7CD75"/>
<evidence type="ECO:0000313" key="2">
    <source>
        <dbReference type="Proteomes" id="UP000824782"/>
    </source>
</evidence>
<protein>
    <submittedName>
        <fullName evidence="1">Uncharacterized protein</fullName>
    </submittedName>
</protein>
<sequence length="80" mass="8475">MESGNLPVILDSFRTSNSKGKSSSPYFLYRANGNPSVPGEESFVHPIAVSLNSSIVIGASSICICPSSNLGNFSGPSYWF</sequence>
<dbReference type="Proteomes" id="UP000824782">
    <property type="component" value="Unassembled WGS sequence"/>
</dbReference>